<gene>
    <name evidence="1" type="ORF">NPIL_440981</name>
</gene>
<accession>A0A8X6P253</accession>
<dbReference type="Proteomes" id="UP000887013">
    <property type="component" value="Unassembled WGS sequence"/>
</dbReference>
<proteinExistence type="predicted"/>
<organism evidence="1 2">
    <name type="scientific">Nephila pilipes</name>
    <name type="common">Giant wood spider</name>
    <name type="synonym">Nephila maculata</name>
    <dbReference type="NCBI Taxonomy" id="299642"/>
    <lineage>
        <taxon>Eukaryota</taxon>
        <taxon>Metazoa</taxon>
        <taxon>Ecdysozoa</taxon>
        <taxon>Arthropoda</taxon>
        <taxon>Chelicerata</taxon>
        <taxon>Arachnida</taxon>
        <taxon>Araneae</taxon>
        <taxon>Araneomorphae</taxon>
        <taxon>Entelegynae</taxon>
        <taxon>Araneoidea</taxon>
        <taxon>Nephilidae</taxon>
        <taxon>Nephila</taxon>
    </lineage>
</organism>
<protein>
    <submittedName>
        <fullName evidence="1">Uncharacterized protein</fullName>
    </submittedName>
</protein>
<keyword evidence="2" id="KW-1185">Reference proteome</keyword>
<comment type="caution">
    <text evidence="1">The sequence shown here is derived from an EMBL/GenBank/DDBJ whole genome shotgun (WGS) entry which is preliminary data.</text>
</comment>
<dbReference type="AlphaFoldDB" id="A0A8X6P253"/>
<evidence type="ECO:0000313" key="2">
    <source>
        <dbReference type="Proteomes" id="UP000887013"/>
    </source>
</evidence>
<reference evidence="1" key="1">
    <citation type="submission" date="2020-08" db="EMBL/GenBank/DDBJ databases">
        <title>Multicomponent nature underlies the extraordinary mechanical properties of spider dragline silk.</title>
        <authorList>
            <person name="Kono N."/>
            <person name="Nakamura H."/>
            <person name="Mori M."/>
            <person name="Yoshida Y."/>
            <person name="Ohtoshi R."/>
            <person name="Malay A.D."/>
            <person name="Moran D.A.P."/>
            <person name="Tomita M."/>
            <person name="Numata K."/>
            <person name="Arakawa K."/>
        </authorList>
    </citation>
    <scope>NUCLEOTIDE SEQUENCE</scope>
</reference>
<evidence type="ECO:0000313" key="1">
    <source>
        <dbReference type="EMBL" id="GFT47586.1"/>
    </source>
</evidence>
<sequence>MRNSIRRSPLLTISSLKNFPLQRSNVVIAACIGLLDSWIYPALAPSFRGISNPWSMSPSCVLILGCMHHSNCWRLSIADEVSADEMADIKDLPRLSLIRVSRSLALMVLQNTGFLQCCPGGEGV</sequence>
<dbReference type="EMBL" id="BMAW01016158">
    <property type="protein sequence ID" value="GFT47586.1"/>
    <property type="molecule type" value="Genomic_DNA"/>
</dbReference>
<name>A0A8X6P253_NEPPI</name>